<dbReference type="OMA" id="PNTDDFY"/>
<name>A0A803KMF6_CHEQI</name>
<dbReference type="PANTHER" id="PTHR33095">
    <property type="entry name" value="OS07G0619500 PROTEIN"/>
    <property type="match status" value="1"/>
</dbReference>
<keyword evidence="3" id="KW-1185">Reference proteome</keyword>
<feature type="region of interest" description="Disordered" evidence="1">
    <location>
        <begin position="169"/>
        <end position="199"/>
    </location>
</feature>
<dbReference type="AlphaFoldDB" id="A0A803KMF6"/>
<evidence type="ECO:0000256" key="1">
    <source>
        <dbReference type="SAM" id="MobiDB-lite"/>
    </source>
</evidence>
<dbReference type="Gramene" id="AUR62000212-RA">
    <property type="protein sequence ID" value="AUR62000212-RA:cds"/>
    <property type="gene ID" value="AUR62000212"/>
</dbReference>
<reference evidence="2" key="1">
    <citation type="journal article" date="2017" name="Nature">
        <title>The genome of Chenopodium quinoa.</title>
        <authorList>
            <person name="Jarvis D.E."/>
            <person name="Ho Y.S."/>
            <person name="Lightfoot D.J."/>
            <person name="Schmoeckel S.M."/>
            <person name="Li B."/>
            <person name="Borm T.J.A."/>
            <person name="Ohyanagi H."/>
            <person name="Mineta K."/>
            <person name="Michell C.T."/>
            <person name="Saber N."/>
            <person name="Kharbatia N.M."/>
            <person name="Rupper R.R."/>
            <person name="Sharp A.R."/>
            <person name="Dally N."/>
            <person name="Boughton B.A."/>
            <person name="Woo Y.H."/>
            <person name="Gao G."/>
            <person name="Schijlen E.G.W.M."/>
            <person name="Guo X."/>
            <person name="Momin A.A."/>
            <person name="Negrao S."/>
            <person name="Al-Babili S."/>
            <person name="Gehring C."/>
            <person name="Roessner U."/>
            <person name="Jung C."/>
            <person name="Murphy K."/>
            <person name="Arold S.T."/>
            <person name="Gojobori T."/>
            <person name="van der Linden C.G."/>
            <person name="van Loo E.N."/>
            <person name="Jellen E.N."/>
            <person name="Maughan P.J."/>
            <person name="Tester M."/>
        </authorList>
    </citation>
    <scope>NUCLEOTIDE SEQUENCE [LARGE SCALE GENOMIC DNA]</scope>
    <source>
        <strain evidence="2">cv. PI 614886</strain>
    </source>
</reference>
<dbReference type="Proteomes" id="UP000596660">
    <property type="component" value="Unplaced"/>
</dbReference>
<dbReference type="EnsemblPlants" id="AUR62000212-RA">
    <property type="protein sequence ID" value="AUR62000212-RA:cds"/>
    <property type="gene ID" value="AUR62000212"/>
</dbReference>
<sequence>MESISPNTDDFYSYYTSAPTSPRRYNRVNDFFFLSMPTSPSRNSSRFKSGSITPVISENYSPYADFEFEGSKRFDPYENKGFEKSGDLSIAYADELFCDGKMVPLRLPPRAHDTRVDKRRGNHSTASSPGGRSSKLKVPFLRQRSLWNDGFDPFLAALNKVKEEKDIMGSSEKKAQLRRSKSLSPFRRPTGSARWDTQKQKKVILCPKKDHFGPFGPFNPNDFGPIQEFKEKMGKSESLESRKQRIKKYLLKNASFGKNVNGEKKQHKTPLLLRKMHNSQIFGSKNSNAIFRISRGMKSLVKHRARIFYCLAKGFGRLSVSALGKTRATDTAIVVFETGWPSGGKETATADNTASFGI</sequence>
<evidence type="ECO:0000313" key="3">
    <source>
        <dbReference type="Proteomes" id="UP000596660"/>
    </source>
</evidence>
<dbReference type="Pfam" id="PF07816">
    <property type="entry name" value="DUF1645"/>
    <property type="match status" value="1"/>
</dbReference>
<dbReference type="PANTHER" id="PTHR33095:SF47">
    <property type="entry name" value="AR781"/>
    <property type="match status" value="1"/>
</dbReference>
<organism evidence="2 3">
    <name type="scientific">Chenopodium quinoa</name>
    <name type="common">Quinoa</name>
    <dbReference type="NCBI Taxonomy" id="63459"/>
    <lineage>
        <taxon>Eukaryota</taxon>
        <taxon>Viridiplantae</taxon>
        <taxon>Streptophyta</taxon>
        <taxon>Embryophyta</taxon>
        <taxon>Tracheophyta</taxon>
        <taxon>Spermatophyta</taxon>
        <taxon>Magnoliopsida</taxon>
        <taxon>eudicotyledons</taxon>
        <taxon>Gunneridae</taxon>
        <taxon>Pentapetalae</taxon>
        <taxon>Caryophyllales</taxon>
        <taxon>Chenopodiaceae</taxon>
        <taxon>Chenopodioideae</taxon>
        <taxon>Atripliceae</taxon>
        <taxon>Chenopodium</taxon>
    </lineage>
</organism>
<dbReference type="InterPro" id="IPR012442">
    <property type="entry name" value="DUF1645_plant"/>
</dbReference>
<proteinExistence type="predicted"/>
<accession>A0A803KMF6</accession>
<protein>
    <submittedName>
        <fullName evidence="2">Uncharacterized protein</fullName>
    </submittedName>
</protein>
<evidence type="ECO:0000313" key="2">
    <source>
        <dbReference type="EnsemblPlants" id="AUR62000212-RA:cds"/>
    </source>
</evidence>
<reference evidence="2" key="2">
    <citation type="submission" date="2021-03" db="UniProtKB">
        <authorList>
            <consortium name="EnsemblPlants"/>
        </authorList>
    </citation>
    <scope>IDENTIFICATION</scope>
</reference>
<feature type="region of interest" description="Disordered" evidence="1">
    <location>
        <begin position="111"/>
        <end position="135"/>
    </location>
</feature>